<dbReference type="InterPro" id="IPR005053">
    <property type="entry name" value="MobA_MobL"/>
</dbReference>
<dbReference type="Gene3D" id="3.30.930.30">
    <property type="match status" value="1"/>
</dbReference>
<dbReference type="AlphaFoldDB" id="A0A2B4R0F0"/>
<evidence type="ECO:0000313" key="4">
    <source>
        <dbReference type="Proteomes" id="UP000225706"/>
    </source>
</evidence>
<feature type="domain" description="MobA/MobL protein" evidence="2">
    <location>
        <begin position="3"/>
        <end position="136"/>
    </location>
</feature>
<name>A0A2B4R0F0_STYPI</name>
<dbReference type="EMBL" id="LSMT01003367">
    <property type="protein sequence ID" value="PFX11171.1"/>
    <property type="molecule type" value="Genomic_DNA"/>
</dbReference>
<dbReference type="Proteomes" id="UP000225706">
    <property type="component" value="Unassembled WGS sequence"/>
</dbReference>
<reference evidence="4" key="1">
    <citation type="journal article" date="2017" name="bioRxiv">
        <title>Comparative analysis of the genomes of Stylophora pistillata and Acropora digitifera provides evidence for extensive differences between species of corals.</title>
        <authorList>
            <person name="Voolstra C.R."/>
            <person name="Li Y."/>
            <person name="Liew Y.J."/>
            <person name="Baumgarten S."/>
            <person name="Zoccola D."/>
            <person name="Flot J.-F."/>
            <person name="Tambutte S."/>
            <person name="Allemand D."/>
            <person name="Aranda M."/>
        </authorList>
    </citation>
    <scope>NUCLEOTIDE SEQUENCE [LARGE SCALE GENOMIC DNA]</scope>
</reference>
<evidence type="ECO:0000259" key="2">
    <source>
        <dbReference type="Pfam" id="PF03389"/>
    </source>
</evidence>
<gene>
    <name evidence="3" type="primary">traA</name>
    <name evidence="3" type="ORF">AWC38_SpisGene25286</name>
</gene>
<comment type="caution">
    <text evidence="3">The sequence shown here is derived from an EMBL/GenBank/DDBJ whole genome shotgun (WGS) entry which is preliminary data.</text>
</comment>
<keyword evidence="1" id="KW-0184">Conjugation</keyword>
<keyword evidence="4" id="KW-1185">Reference proteome</keyword>
<dbReference type="Pfam" id="PF03389">
    <property type="entry name" value="MobA_MobL"/>
    <property type="match status" value="1"/>
</dbReference>
<sequence>VWREFEFALPRELTDEQNLALAQEFAEDYIAKRGIPVVIHAHFDVDRKTRERKPHIHATMSTRTFEEYGLNPIKEVAWNNRNLIQDLRVDLCNLTNFHLKLHGHRARVDHRSYAERGIDLLPQPKLRKGVFEMEKRAGFKHRLDSPEALFYRFKTRIGQDWQDKKIQNLVKVMMRPQTVIETVASAQSTFVWRDIKQEVARYVPDTSMASYLCSKVHDSSALVNVGEHHFFEGTKEAQSVPVFTSRETLEKEADLGLLGKRLAQRQRHEVSQEAFDHHVDQADQDLKEKHKTGLSKDQKAALAHICSAEDLSCW</sequence>
<accession>A0A2B4R0F0</accession>
<proteinExistence type="predicted"/>
<feature type="non-terminal residue" evidence="3">
    <location>
        <position position="1"/>
    </location>
</feature>
<evidence type="ECO:0000256" key="1">
    <source>
        <dbReference type="ARBA" id="ARBA00022971"/>
    </source>
</evidence>
<protein>
    <submittedName>
        <fullName evidence="3">Putative conjugal transfer protein TraA</fullName>
    </submittedName>
</protein>
<organism evidence="3 4">
    <name type="scientific">Stylophora pistillata</name>
    <name type="common">Smooth cauliflower coral</name>
    <dbReference type="NCBI Taxonomy" id="50429"/>
    <lineage>
        <taxon>Eukaryota</taxon>
        <taxon>Metazoa</taxon>
        <taxon>Cnidaria</taxon>
        <taxon>Anthozoa</taxon>
        <taxon>Hexacorallia</taxon>
        <taxon>Scleractinia</taxon>
        <taxon>Astrocoeniina</taxon>
        <taxon>Pocilloporidae</taxon>
        <taxon>Stylophora</taxon>
    </lineage>
</organism>
<evidence type="ECO:0000313" key="3">
    <source>
        <dbReference type="EMBL" id="PFX11171.1"/>
    </source>
</evidence>